<keyword evidence="1" id="KW-0479">Metal-binding</keyword>
<dbReference type="GO" id="GO:0071444">
    <property type="term" value="P:cellular response to pheromone"/>
    <property type="evidence" value="ECO:0007669"/>
    <property type="project" value="EnsemblFungi"/>
</dbReference>
<dbReference type="SMART" id="SM00054">
    <property type="entry name" value="EFh"/>
    <property type="match status" value="4"/>
</dbReference>
<dbReference type="PRINTS" id="PR01697">
    <property type="entry name" value="PARVALBUMIN"/>
</dbReference>
<dbReference type="GO" id="GO:0006873">
    <property type="term" value="P:intracellular monoatomic ion homeostasis"/>
    <property type="evidence" value="ECO:0007669"/>
    <property type="project" value="EnsemblFungi"/>
</dbReference>
<accession>A0A1E3QI21</accession>
<dbReference type="GO" id="GO:0005955">
    <property type="term" value="C:calcineurin complex"/>
    <property type="evidence" value="ECO:0007669"/>
    <property type="project" value="EnsemblFungi"/>
</dbReference>
<evidence type="ECO:0000259" key="10">
    <source>
        <dbReference type="PROSITE" id="PS50222"/>
    </source>
</evidence>
<dbReference type="PANTHER" id="PTHR45942">
    <property type="entry name" value="PROTEIN PHOSPATASE 3 REGULATORY SUBUNIT B ALPHA ISOFORM TYPE 1"/>
    <property type="match status" value="1"/>
</dbReference>
<evidence type="ECO:0000256" key="5">
    <source>
        <dbReference type="ARBA" id="ARBA00023774"/>
    </source>
</evidence>
<dbReference type="Proteomes" id="UP000094336">
    <property type="component" value="Unassembled WGS sequence"/>
</dbReference>
<proteinExistence type="inferred from homology"/>
<dbReference type="STRING" id="984486.A0A1E3QI21"/>
<dbReference type="InterPro" id="IPR011992">
    <property type="entry name" value="EF-hand-dom_pair"/>
</dbReference>
<evidence type="ECO:0000256" key="8">
    <source>
        <dbReference type="ARBA" id="ARBA00031295"/>
    </source>
</evidence>
<evidence type="ECO:0000256" key="7">
    <source>
        <dbReference type="ARBA" id="ARBA00023832"/>
    </source>
</evidence>
<name>A0A1E3QI21_9ASCO</name>
<dbReference type="SUPFAM" id="SSF47473">
    <property type="entry name" value="EF-hand"/>
    <property type="match status" value="1"/>
</dbReference>
<evidence type="ECO:0000256" key="9">
    <source>
        <dbReference type="ARBA" id="ARBA00032848"/>
    </source>
</evidence>
<dbReference type="RefSeq" id="XP_018982669.1">
    <property type="nucleotide sequence ID" value="XM_019132222.1"/>
</dbReference>
<keyword evidence="12" id="KW-1185">Reference proteome</keyword>
<feature type="domain" description="EF-hand" evidence="10">
    <location>
        <begin position="60"/>
        <end position="88"/>
    </location>
</feature>
<evidence type="ECO:0000313" key="11">
    <source>
        <dbReference type="EMBL" id="ODQ77341.1"/>
    </source>
</evidence>
<dbReference type="EMBL" id="KV454441">
    <property type="protein sequence ID" value="ODQ77341.1"/>
    <property type="molecule type" value="Genomic_DNA"/>
</dbReference>
<feature type="domain" description="EF-hand" evidence="10">
    <location>
        <begin position="90"/>
        <end position="125"/>
    </location>
</feature>
<dbReference type="InterPro" id="IPR018247">
    <property type="entry name" value="EF_Hand_1_Ca_BS"/>
</dbReference>
<evidence type="ECO:0000256" key="3">
    <source>
        <dbReference type="ARBA" id="ARBA00022837"/>
    </source>
</evidence>
<dbReference type="GO" id="GO:0000747">
    <property type="term" value="P:conjugation with cellular fusion"/>
    <property type="evidence" value="ECO:0007669"/>
    <property type="project" value="EnsemblFungi"/>
</dbReference>
<evidence type="ECO:0000256" key="4">
    <source>
        <dbReference type="ARBA" id="ARBA00023754"/>
    </source>
</evidence>
<sequence length="174" mass="19689">MGLAPSKIMDSLMEGTNFDREEIDRLRKRFMKLDKDNSGTIDSEEFVLIPGVSSNPLAPRLMEVFDEDGGGSVDFQEFIDGLSVFSVRGDIDQKLRFAFKIYDIDRDGFISNGELYLVLKMMVGTHLAKEQLQQLVDRTIMENDKDGDGKLSFEEFKNAVDQTKIANSLTLQSF</sequence>
<dbReference type="GO" id="GO:0004723">
    <property type="term" value="F:calcium-dependent protein serine/threonine phosphatase activity"/>
    <property type="evidence" value="ECO:0007669"/>
    <property type="project" value="EnsemblFungi"/>
</dbReference>
<protein>
    <recommendedName>
        <fullName evidence="7">Calcineurin subunit B</fullName>
    </recommendedName>
    <alternativeName>
        <fullName evidence="8">Calcineurin regulatory subunit</fullName>
    </alternativeName>
    <alternativeName>
        <fullName evidence="9">Protein phosphatase 2B regulatory subunit</fullName>
    </alternativeName>
</protein>
<evidence type="ECO:0000256" key="2">
    <source>
        <dbReference type="ARBA" id="ARBA00022737"/>
    </source>
</evidence>
<dbReference type="Pfam" id="PF13499">
    <property type="entry name" value="EF-hand_7"/>
    <property type="match status" value="2"/>
</dbReference>
<organism evidence="11 12">
    <name type="scientific">Babjeviella inositovora NRRL Y-12698</name>
    <dbReference type="NCBI Taxonomy" id="984486"/>
    <lineage>
        <taxon>Eukaryota</taxon>
        <taxon>Fungi</taxon>
        <taxon>Dikarya</taxon>
        <taxon>Ascomycota</taxon>
        <taxon>Saccharomycotina</taxon>
        <taxon>Pichiomycetes</taxon>
        <taxon>Serinales incertae sedis</taxon>
        <taxon>Babjeviella</taxon>
    </lineage>
</organism>
<dbReference type="OrthoDB" id="191686at2759"/>
<evidence type="ECO:0000256" key="6">
    <source>
        <dbReference type="ARBA" id="ARBA00023792"/>
    </source>
</evidence>
<dbReference type="PROSITE" id="PS00018">
    <property type="entry name" value="EF_HAND_1"/>
    <property type="match status" value="4"/>
</dbReference>
<dbReference type="GO" id="GO:0005509">
    <property type="term" value="F:calcium ion binding"/>
    <property type="evidence" value="ECO:0007669"/>
    <property type="project" value="EnsemblFungi"/>
</dbReference>
<feature type="domain" description="EF-hand" evidence="10">
    <location>
        <begin position="131"/>
        <end position="166"/>
    </location>
</feature>
<reference evidence="12" key="1">
    <citation type="submission" date="2016-05" db="EMBL/GenBank/DDBJ databases">
        <title>Comparative genomics of biotechnologically important yeasts.</title>
        <authorList>
            <consortium name="DOE Joint Genome Institute"/>
            <person name="Riley R."/>
            <person name="Haridas S."/>
            <person name="Wolfe K.H."/>
            <person name="Lopes M.R."/>
            <person name="Hittinger C.T."/>
            <person name="Goker M."/>
            <person name="Salamov A."/>
            <person name="Wisecaver J."/>
            <person name="Long T.M."/>
            <person name="Aerts A.L."/>
            <person name="Barry K."/>
            <person name="Choi C."/>
            <person name="Clum A."/>
            <person name="Coughlan A.Y."/>
            <person name="Deshpande S."/>
            <person name="Douglass A.P."/>
            <person name="Hanson S.J."/>
            <person name="Klenk H.-P."/>
            <person name="Labutti K."/>
            <person name="Lapidus A."/>
            <person name="Lindquist E."/>
            <person name="Lipzen A."/>
            <person name="Meier-Kolthoff J.P."/>
            <person name="Ohm R.A."/>
            <person name="Otillar R.P."/>
            <person name="Pangilinan J."/>
            <person name="Peng Y."/>
            <person name="Rokas A."/>
            <person name="Rosa C.A."/>
            <person name="Scheuner C."/>
            <person name="Sibirny A.A."/>
            <person name="Slot J.C."/>
            <person name="Stielow J.B."/>
            <person name="Sun H."/>
            <person name="Kurtzman C.P."/>
            <person name="Blackwell M."/>
            <person name="Grigoriev I.V."/>
            <person name="Jeffries T.W."/>
        </authorList>
    </citation>
    <scope>NUCLEOTIDE SEQUENCE [LARGE SCALE GENOMIC DNA]</scope>
    <source>
        <strain evidence="12">NRRL Y-12698</strain>
    </source>
</reference>
<keyword evidence="3" id="KW-0106">Calcium</keyword>
<dbReference type="CDD" id="cd00051">
    <property type="entry name" value="EFh"/>
    <property type="match status" value="1"/>
</dbReference>
<dbReference type="AlphaFoldDB" id="A0A1E3QI21"/>
<dbReference type="PROSITE" id="PS50222">
    <property type="entry name" value="EF_HAND_2"/>
    <property type="match status" value="4"/>
</dbReference>
<feature type="domain" description="EF-hand" evidence="10">
    <location>
        <begin position="21"/>
        <end position="56"/>
    </location>
</feature>
<dbReference type="FunFam" id="1.10.238.10:FF:000047">
    <property type="entry name" value="Calcineurin subunit B type 1"/>
    <property type="match status" value="1"/>
</dbReference>
<comment type="similarity">
    <text evidence="5">Belongs to the calcineurin regulatory subunit family.</text>
</comment>
<keyword evidence="2" id="KW-0677">Repeat</keyword>
<evidence type="ECO:0000256" key="1">
    <source>
        <dbReference type="ARBA" id="ARBA00022723"/>
    </source>
</evidence>
<dbReference type="GeneID" id="30150075"/>
<gene>
    <name evidence="11" type="ORF">BABINDRAFT_54671</name>
</gene>
<comment type="subunit">
    <text evidence="6">Composed of a catalytic subunit (A) and a regulatory subunit (B).</text>
</comment>
<dbReference type="Gene3D" id="1.10.238.10">
    <property type="entry name" value="EF-hand"/>
    <property type="match status" value="1"/>
</dbReference>
<evidence type="ECO:0000313" key="12">
    <source>
        <dbReference type="Proteomes" id="UP000094336"/>
    </source>
</evidence>
<comment type="function">
    <text evidence="4">Regulatory subunit of calcineurin, a calcium-dependent, calmodulin stimulated protein phosphatase. Confers calcium sensitivity.</text>
</comment>
<dbReference type="InterPro" id="IPR002048">
    <property type="entry name" value="EF_hand_dom"/>
</dbReference>